<evidence type="ECO:0000313" key="3">
    <source>
        <dbReference type="EMBL" id="GAB18253.1"/>
    </source>
</evidence>
<dbReference type="PANTHER" id="PTHR34595:SF2">
    <property type="entry name" value="BLR2978 PROTEIN"/>
    <property type="match status" value="1"/>
</dbReference>
<dbReference type="STRING" id="1077974.GOEFS_050_00310"/>
<comment type="caution">
    <text evidence="3">The sequence shown here is derived from an EMBL/GenBank/DDBJ whole genome shotgun (WGS) entry which is preliminary data.</text>
</comment>
<sequence>MNVPRYDELADVDGSIRAHWKPIVERYARLGDAGLRRADQRLRNLIDDDGITHITPADDSTTPRRWELDCVPLLVDSEYWSTVERGVQQRARVLDALLADVYGEQRMIEAGVLPPELVYGHPGYLRRAVRHARTHAHTLVMYAGDVGRTPTGELVVYADRVQAPSGIGYAVADRKLMARALPNLVQACMPRPLTAFVAALRLALVDYAPPGVEDPMVAVLAPGAQSESTFDQSYLAAALGFPIVEAVDLVVRDGAVYMRSLGKLKRLDVILRRVDADYADPLDLRADSRLGVTGLVEAVARGAVTVVNTLGSGVLENPALAGYLPALSRALLDEDLVLESAPTLWGGAAHELDGLLSGLPTMTTTNFRTAEQFAGPGLTTAQLTTLRERITATPWQWVGQVRPDFSVAPSATPARPGRAGASLRAAPVSFRVFGIAQGTGYAVMPGGLGSVLADNTVGDMNSVAAKDIWVIADSSSASADDAIGRRVSGTGSLSAGQDIAFVSDTVFASSPRVLSDLFWFGRYGERAESTTRMVRVARERYEDFRYRPWMTGAASIPLFLTAVIAATGPAGATRPAPAPDDANEAVVILHTLTVDRTTSGSVAYAVDHLSRAARAIRDQLSTSTPMVLGTIGRALDQLVTSSATDPEAVDLGRTHDDVLRGLLALSGLQAESMVRDPGWQYMDIGRRVERAQMLATFTATVLAEQHDPDVDVGLMEAYLTANESAIIYRRRNRGVFRLAAVLAVLLFDDANPRSMIYQLATLRTNLTTLPDAVRSAAGERVVEEVITALRRIDPVDLASVDDAGRRNDLVVLLETVGAGMRELTDILARTRFAYPTHTQPLWGTGSKVRS</sequence>
<dbReference type="Pfam" id="PF04168">
    <property type="entry name" value="Alpha-E"/>
    <property type="match status" value="1"/>
</dbReference>
<dbReference type="eggNOG" id="COG2307">
    <property type="taxonomic scope" value="Bacteria"/>
</dbReference>
<feature type="domain" description="DUF403" evidence="1">
    <location>
        <begin position="511"/>
        <end position="830"/>
    </location>
</feature>
<keyword evidence="4" id="KW-1185">Reference proteome</keyword>
<dbReference type="SUPFAM" id="SSF56059">
    <property type="entry name" value="Glutathione synthetase ATP-binding domain-like"/>
    <property type="match status" value="1"/>
</dbReference>
<protein>
    <submittedName>
        <fullName evidence="3">Uncharacterized protein</fullName>
    </submittedName>
</protein>
<proteinExistence type="predicted"/>
<organism evidence="3 4">
    <name type="scientific">Gordonia effusa NBRC 100432</name>
    <dbReference type="NCBI Taxonomy" id="1077974"/>
    <lineage>
        <taxon>Bacteria</taxon>
        <taxon>Bacillati</taxon>
        <taxon>Actinomycetota</taxon>
        <taxon>Actinomycetes</taxon>
        <taxon>Mycobacteriales</taxon>
        <taxon>Gordoniaceae</taxon>
        <taxon>Gordonia</taxon>
    </lineage>
</organism>
<dbReference type="AlphaFoldDB" id="H0QZK2"/>
<dbReference type="PANTHER" id="PTHR34595">
    <property type="entry name" value="BLR5612 PROTEIN"/>
    <property type="match status" value="1"/>
</dbReference>
<name>H0QZK2_9ACTN</name>
<evidence type="ECO:0000313" key="4">
    <source>
        <dbReference type="Proteomes" id="UP000035034"/>
    </source>
</evidence>
<dbReference type="Proteomes" id="UP000035034">
    <property type="component" value="Unassembled WGS sequence"/>
</dbReference>
<gene>
    <name evidence="3" type="ORF">GOEFS_050_00310</name>
</gene>
<evidence type="ECO:0000259" key="2">
    <source>
        <dbReference type="Pfam" id="PF14403"/>
    </source>
</evidence>
<evidence type="ECO:0000259" key="1">
    <source>
        <dbReference type="Pfam" id="PF04168"/>
    </source>
</evidence>
<dbReference type="InterPro" id="IPR007296">
    <property type="entry name" value="DUF403"/>
</dbReference>
<dbReference type="Gene3D" id="3.40.50.11290">
    <property type="match status" value="1"/>
</dbReference>
<dbReference type="Pfam" id="PF14403">
    <property type="entry name" value="CP_ATPgrasp_2"/>
    <property type="match status" value="1"/>
</dbReference>
<dbReference type="RefSeq" id="WP_007317590.1">
    <property type="nucleotide sequence ID" value="NZ_BAEH01000050.1"/>
</dbReference>
<dbReference type="InterPro" id="IPR025841">
    <property type="entry name" value="CP_ATPgrasp_2"/>
</dbReference>
<dbReference type="EMBL" id="BAEH01000050">
    <property type="protein sequence ID" value="GAB18253.1"/>
    <property type="molecule type" value="Genomic_DNA"/>
</dbReference>
<reference evidence="3 4" key="1">
    <citation type="submission" date="2011-12" db="EMBL/GenBank/DDBJ databases">
        <title>Whole genome shotgun sequence of Gordonia effusa NBRC 100432.</title>
        <authorList>
            <person name="Yoshida I."/>
            <person name="Takarada H."/>
            <person name="Hosoyama A."/>
            <person name="Tsuchikane K."/>
            <person name="Katsumata H."/>
            <person name="Yamazaki S."/>
            <person name="Fujita N."/>
        </authorList>
    </citation>
    <scope>NUCLEOTIDE SEQUENCE [LARGE SCALE GENOMIC DNA]</scope>
    <source>
        <strain evidence="3 4">NBRC 100432</strain>
    </source>
</reference>
<dbReference type="InterPro" id="IPR051680">
    <property type="entry name" value="ATP-dep_Glu-Cys_Ligase-2"/>
</dbReference>
<accession>H0QZK2</accession>
<feature type="domain" description="Circularly permuted ATP-grasp type 2" evidence="2">
    <location>
        <begin position="72"/>
        <end position="451"/>
    </location>
</feature>
<dbReference type="eggNOG" id="COG2308">
    <property type="taxonomic scope" value="Bacteria"/>
</dbReference>